<dbReference type="PROSITE" id="PS50968">
    <property type="entry name" value="BIOTINYL_LIPOYL"/>
    <property type="match status" value="1"/>
</dbReference>
<reference evidence="14 15" key="1">
    <citation type="submission" date="2019-06" db="EMBL/GenBank/DDBJ databases">
        <title>A novel bacterium of genus Amaricoccus, isolated from marine sediment.</title>
        <authorList>
            <person name="Huang H."/>
            <person name="Mo K."/>
            <person name="Hu Y."/>
        </authorList>
    </citation>
    <scope>NUCLEOTIDE SEQUENCE [LARGE SCALE GENOMIC DNA]</scope>
    <source>
        <strain evidence="14 15">HB172011</strain>
    </source>
</reference>
<dbReference type="Gene3D" id="3.40.50.920">
    <property type="match status" value="1"/>
</dbReference>
<dbReference type="FunFam" id="2.40.50.100:FF:000010">
    <property type="entry name" value="Acetyltransferase component of pyruvate dehydrogenase complex"/>
    <property type="match status" value="1"/>
</dbReference>
<feature type="compositionally biased region" description="Low complexity" evidence="12">
    <location>
        <begin position="109"/>
        <end position="131"/>
    </location>
</feature>
<dbReference type="EC" id="1.2.4.1" evidence="4 11"/>
<dbReference type="Proteomes" id="UP000319255">
    <property type="component" value="Unassembled WGS sequence"/>
</dbReference>
<evidence type="ECO:0000256" key="5">
    <source>
        <dbReference type="ARBA" id="ARBA00016138"/>
    </source>
</evidence>
<dbReference type="SUPFAM" id="SSF52518">
    <property type="entry name" value="Thiamin diphosphate-binding fold (THDP-binding)"/>
    <property type="match status" value="1"/>
</dbReference>
<feature type="region of interest" description="Disordered" evidence="12">
    <location>
        <begin position="87"/>
        <end position="132"/>
    </location>
</feature>
<keyword evidence="7 11" id="KW-0560">Oxidoreductase</keyword>
<dbReference type="CDD" id="cd06849">
    <property type="entry name" value="lipoyl_domain"/>
    <property type="match status" value="1"/>
</dbReference>
<evidence type="ECO:0000256" key="6">
    <source>
        <dbReference type="ARBA" id="ARBA00022823"/>
    </source>
</evidence>
<name>A0A501WND6_9RHOB</name>
<dbReference type="EMBL" id="VFRP01000021">
    <property type="protein sequence ID" value="TPE48501.1"/>
    <property type="molecule type" value="Genomic_DNA"/>
</dbReference>
<dbReference type="InterPro" id="IPR003016">
    <property type="entry name" value="2-oxoA_DH_lipoyl-BS"/>
</dbReference>
<proteinExistence type="predicted"/>
<dbReference type="Pfam" id="PF02780">
    <property type="entry name" value="Transketolase_C"/>
    <property type="match status" value="1"/>
</dbReference>
<comment type="catalytic activity">
    <reaction evidence="11">
        <text>N(6)-[(R)-lipoyl]-L-lysyl-[protein] + pyruvate + H(+) = N(6)-[(R)-S(8)-acetyldihydrolipoyl]-L-lysyl-[protein] + CO2</text>
        <dbReference type="Rhea" id="RHEA:19189"/>
        <dbReference type="Rhea" id="RHEA-COMP:10474"/>
        <dbReference type="Rhea" id="RHEA-COMP:10478"/>
        <dbReference type="ChEBI" id="CHEBI:15361"/>
        <dbReference type="ChEBI" id="CHEBI:15378"/>
        <dbReference type="ChEBI" id="CHEBI:16526"/>
        <dbReference type="ChEBI" id="CHEBI:83099"/>
        <dbReference type="ChEBI" id="CHEBI:83111"/>
        <dbReference type="EC" id="1.2.4.1"/>
    </reaction>
</comment>
<dbReference type="FunFam" id="3.40.50.970:FF:000001">
    <property type="entry name" value="Pyruvate dehydrogenase E1 beta subunit"/>
    <property type="match status" value="1"/>
</dbReference>
<evidence type="ECO:0000313" key="14">
    <source>
        <dbReference type="EMBL" id="TPE48501.1"/>
    </source>
</evidence>
<dbReference type="PANTHER" id="PTHR11624:SF96">
    <property type="entry name" value="PYRUVATE DEHYDROGENASE E1 COMPONENT SUBUNIT BETA, MITOCHONDRIAL"/>
    <property type="match status" value="1"/>
</dbReference>
<dbReference type="InterPro" id="IPR029061">
    <property type="entry name" value="THDP-binding"/>
</dbReference>
<evidence type="ECO:0000256" key="7">
    <source>
        <dbReference type="ARBA" id="ARBA00023002"/>
    </source>
</evidence>
<dbReference type="NCBIfam" id="NF008854">
    <property type="entry name" value="PRK11892.1"/>
    <property type="match status" value="1"/>
</dbReference>
<dbReference type="Pfam" id="PF02779">
    <property type="entry name" value="Transket_pyr"/>
    <property type="match status" value="1"/>
</dbReference>
<dbReference type="InterPro" id="IPR027110">
    <property type="entry name" value="PDHB_mito-type"/>
</dbReference>
<dbReference type="GO" id="GO:0004739">
    <property type="term" value="F:pyruvate dehydrogenase (acetyl-transferring) activity"/>
    <property type="evidence" value="ECO:0007669"/>
    <property type="project" value="UniProtKB-UniRule"/>
</dbReference>
<evidence type="ECO:0000256" key="12">
    <source>
        <dbReference type="SAM" id="MobiDB-lite"/>
    </source>
</evidence>
<dbReference type="FunFam" id="3.40.50.920:FF:000001">
    <property type="entry name" value="Pyruvate dehydrogenase E1 beta subunit"/>
    <property type="match status" value="1"/>
</dbReference>
<gene>
    <name evidence="14" type="ORF">FJM51_17280</name>
</gene>
<comment type="function">
    <text evidence="11">The pyruvate dehydrogenase complex catalyzes the overall conversion of pyruvate to acetyl-CoA and CO2.</text>
</comment>
<evidence type="ECO:0000313" key="15">
    <source>
        <dbReference type="Proteomes" id="UP000319255"/>
    </source>
</evidence>
<dbReference type="InterPro" id="IPR009014">
    <property type="entry name" value="Transketo_C/PFOR_II"/>
</dbReference>
<comment type="subunit">
    <text evidence="3">Heterodimer of an alpha and a beta chain.</text>
</comment>
<evidence type="ECO:0000256" key="4">
    <source>
        <dbReference type="ARBA" id="ARBA00012281"/>
    </source>
</evidence>
<evidence type="ECO:0000256" key="8">
    <source>
        <dbReference type="ARBA" id="ARBA00023052"/>
    </source>
</evidence>
<comment type="cofactor">
    <cofactor evidence="2 11">
        <name>thiamine diphosphate</name>
        <dbReference type="ChEBI" id="CHEBI:58937"/>
    </cofactor>
</comment>
<protein>
    <recommendedName>
        <fullName evidence="5 11">Pyruvate dehydrogenase E1 component subunit beta</fullName>
        <ecNumber evidence="4 11">1.2.4.1</ecNumber>
    </recommendedName>
</protein>
<comment type="function">
    <text evidence="10">The pyruvate dehydrogenase complex catalyzes the overall conversion of pyruvate to acetyl-CoA and CO(2). It contains multiple copies of three enzymatic components: pyruvate dehydrogenase (E1), dihydrolipoamide acetyltransferase (E2) and lipoamide dehydrogenase (E3).</text>
</comment>
<sequence>MATQILMPALSPTMEEGTLSKWLVKEGDTVTSGQILAEIETDKATMEFEAVDEGTVGKILVPEGSEGIKVNTPIAVLLGEGEDASAAESAAAAPAPAAEKAEEAPKPEAPIAAQPAAAVAEPVAQEPDVPEGTTFKTQTMREALRDAMAEEMRRDGDVFLMGEEVGEYQGAYKISQGLLDEFGPKRVIDTPITEHGFTGIAVGAAFAGLRPIVEFMTFNFALQAIDHIINSAAKTLYMSGGQMGCPIVFRGPNGAAARVAAQHSHDFAALYANIPGLRVVMPYTAADAKGLLKSAIRDANPVIFLENEILYGRSFEVPELDDFTIPFGKAKIARPGKDVTIVSFGIGMNYALQAAEELAKEGVEAEVIDLRTLRPMDTATVIASVRKTNRCVTVEEGFPQGSIGNYVSATIMQEAFDYLDAPVINCAGKDVPMPYAANLEKLALVTTAEVIAAVKSVTYR</sequence>
<dbReference type="InterPro" id="IPR011053">
    <property type="entry name" value="Single_hybrid_motif"/>
</dbReference>
<dbReference type="SMART" id="SM00861">
    <property type="entry name" value="Transket_pyr"/>
    <property type="match status" value="1"/>
</dbReference>
<dbReference type="AlphaFoldDB" id="A0A501WND6"/>
<evidence type="ECO:0000256" key="11">
    <source>
        <dbReference type="RuleBase" id="RU364074"/>
    </source>
</evidence>
<evidence type="ECO:0000256" key="10">
    <source>
        <dbReference type="ARBA" id="ARBA00025211"/>
    </source>
</evidence>
<accession>A0A501WND6</accession>
<feature type="domain" description="Lipoyl-binding" evidence="13">
    <location>
        <begin position="2"/>
        <end position="78"/>
    </location>
</feature>
<keyword evidence="15" id="KW-1185">Reference proteome</keyword>
<dbReference type="InterPro" id="IPR005475">
    <property type="entry name" value="Transketolase-like_Pyr-bd"/>
</dbReference>
<dbReference type="PANTHER" id="PTHR11624">
    <property type="entry name" value="DEHYDROGENASE RELATED"/>
    <property type="match status" value="1"/>
</dbReference>
<evidence type="ECO:0000259" key="13">
    <source>
        <dbReference type="PROSITE" id="PS50968"/>
    </source>
</evidence>
<comment type="cofactor">
    <cofactor evidence="1">
        <name>(R)-lipoate</name>
        <dbReference type="ChEBI" id="CHEBI:83088"/>
    </cofactor>
</comment>
<keyword evidence="9 11" id="KW-0670">Pyruvate</keyword>
<dbReference type="OrthoDB" id="9780894at2"/>
<comment type="caution">
    <text evidence="14">The sequence shown here is derived from an EMBL/GenBank/DDBJ whole genome shotgun (WGS) entry which is preliminary data.</text>
</comment>
<dbReference type="CDD" id="cd07036">
    <property type="entry name" value="TPP_PYR_E1-PDHc-beta_like"/>
    <property type="match status" value="1"/>
</dbReference>
<dbReference type="RefSeq" id="WP_140455388.1">
    <property type="nucleotide sequence ID" value="NZ_VFRP01000021.1"/>
</dbReference>
<evidence type="ECO:0000256" key="2">
    <source>
        <dbReference type="ARBA" id="ARBA00001964"/>
    </source>
</evidence>
<keyword evidence="8 11" id="KW-0786">Thiamine pyrophosphate</keyword>
<dbReference type="InterPro" id="IPR000089">
    <property type="entry name" value="Biotin_lipoyl"/>
</dbReference>
<organism evidence="14 15">
    <name type="scientific">Amaricoccus solimangrovi</name>
    <dbReference type="NCBI Taxonomy" id="2589815"/>
    <lineage>
        <taxon>Bacteria</taxon>
        <taxon>Pseudomonadati</taxon>
        <taxon>Pseudomonadota</taxon>
        <taxon>Alphaproteobacteria</taxon>
        <taxon>Rhodobacterales</taxon>
        <taxon>Paracoccaceae</taxon>
        <taxon>Amaricoccus</taxon>
    </lineage>
</organism>
<feature type="compositionally biased region" description="Low complexity" evidence="12">
    <location>
        <begin position="87"/>
        <end position="98"/>
    </location>
</feature>
<keyword evidence="6" id="KW-0450">Lipoyl</keyword>
<evidence type="ECO:0000256" key="9">
    <source>
        <dbReference type="ARBA" id="ARBA00023317"/>
    </source>
</evidence>
<dbReference type="NCBIfam" id="NF006667">
    <property type="entry name" value="PRK09212.1"/>
    <property type="match status" value="1"/>
</dbReference>
<dbReference type="PROSITE" id="PS00189">
    <property type="entry name" value="LIPOYL"/>
    <property type="match status" value="1"/>
</dbReference>
<dbReference type="Gene3D" id="3.40.50.970">
    <property type="match status" value="1"/>
</dbReference>
<dbReference type="Gene3D" id="2.40.50.100">
    <property type="match status" value="1"/>
</dbReference>
<dbReference type="Pfam" id="PF00364">
    <property type="entry name" value="Biotin_lipoyl"/>
    <property type="match status" value="1"/>
</dbReference>
<evidence type="ECO:0000256" key="3">
    <source>
        <dbReference type="ARBA" id="ARBA00011870"/>
    </source>
</evidence>
<dbReference type="InterPro" id="IPR033248">
    <property type="entry name" value="Transketolase_C"/>
</dbReference>
<dbReference type="SUPFAM" id="SSF51230">
    <property type="entry name" value="Single hybrid motif"/>
    <property type="match status" value="1"/>
</dbReference>
<dbReference type="GO" id="GO:0006086">
    <property type="term" value="P:pyruvate decarboxylation to acetyl-CoA"/>
    <property type="evidence" value="ECO:0007669"/>
    <property type="project" value="InterPro"/>
</dbReference>
<dbReference type="SUPFAM" id="SSF52922">
    <property type="entry name" value="TK C-terminal domain-like"/>
    <property type="match status" value="1"/>
</dbReference>
<evidence type="ECO:0000256" key="1">
    <source>
        <dbReference type="ARBA" id="ARBA00001938"/>
    </source>
</evidence>